<organism evidence="2 3">
    <name type="scientific">Streptococcus uberis (strain ATCC BAA-854 / 0140J)</name>
    <dbReference type="NCBI Taxonomy" id="218495"/>
    <lineage>
        <taxon>Bacteria</taxon>
        <taxon>Bacillati</taxon>
        <taxon>Bacillota</taxon>
        <taxon>Bacilli</taxon>
        <taxon>Lactobacillales</taxon>
        <taxon>Streptococcaceae</taxon>
        <taxon>Streptococcus</taxon>
    </lineage>
</organism>
<gene>
    <name evidence="2" type="ordered locus">SUB0049</name>
</gene>
<evidence type="ECO:0000313" key="2">
    <source>
        <dbReference type="EMBL" id="CAR40409.1"/>
    </source>
</evidence>
<dbReference type="KEGG" id="sub:SUB0049"/>
<evidence type="ECO:0000256" key="1">
    <source>
        <dbReference type="SAM" id="Phobius"/>
    </source>
</evidence>
<dbReference type="Proteomes" id="UP000000449">
    <property type="component" value="Chromosome"/>
</dbReference>
<reference evidence="3" key="1">
    <citation type="journal article" date="2009" name="BMC Genomics">
        <title>Evidence for niche adaptation in the genome of the bovine pathogen Streptococcus uberis.</title>
        <authorList>
            <person name="Ward P.N."/>
            <person name="Holden M.T.G."/>
            <person name="Leigh J.A."/>
            <person name="Lennard N."/>
            <person name="Bignell A."/>
            <person name="Barron A."/>
            <person name="Clark L."/>
            <person name="Quail M.A."/>
            <person name="Woodward J."/>
            <person name="Barrell B.G."/>
            <person name="Egan S.A."/>
            <person name="Field T.R."/>
            <person name="Maskell D."/>
            <person name="Kehoe M."/>
            <person name="Dowson C.G."/>
            <person name="Chanter N."/>
            <person name="Whatmore A.M."/>
            <person name="Bentley S.D."/>
            <person name="Parkhill J."/>
        </authorList>
    </citation>
    <scope>NUCLEOTIDE SEQUENCE [LARGE SCALE GENOMIC DNA]</scope>
    <source>
        <strain evidence="3">ATCC BAA-854 / 0140J</strain>
    </source>
</reference>
<dbReference type="STRING" id="218495.SUB0049"/>
<evidence type="ECO:0000313" key="3">
    <source>
        <dbReference type="Proteomes" id="UP000000449"/>
    </source>
</evidence>
<keyword evidence="1" id="KW-0812">Transmembrane</keyword>
<dbReference type="EMBL" id="AM946015">
    <property type="protein sequence ID" value="CAR40409.1"/>
    <property type="molecule type" value="Genomic_DNA"/>
</dbReference>
<feature type="transmembrane region" description="Helical" evidence="1">
    <location>
        <begin position="12"/>
        <end position="30"/>
    </location>
</feature>
<proteinExistence type="predicted"/>
<feature type="transmembrane region" description="Helical" evidence="1">
    <location>
        <begin position="69"/>
        <end position="86"/>
    </location>
</feature>
<keyword evidence="1" id="KW-0472">Membrane</keyword>
<keyword evidence="3" id="KW-1185">Reference proteome</keyword>
<protein>
    <submittedName>
        <fullName evidence="2">Membrane protein</fullName>
    </submittedName>
</protein>
<name>B9DST2_STRU0</name>
<sequence length="91" mass="10867">MEEIREAESDIFAIVTVIVFCYADLVNIKYNRKETSNIMDSQPPKSLFYLCLFFTLLFWILNYFHLKEWQIFASLTFISSLTLLFYSKNTK</sequence>
<keyword evidence="1" id="KW-1133">Transmembrane helix</keyword>
<dbReference type="HOGENOM" id="CLU_2425807_0_0_9"/>
<feature type="transmembrane region" description="Helical" evidence="1">
    <location>
        <begin position="46"/>
        <end position="63"/>
    </location>
</feature>
<accession>B9DST2</accession>
<dbReference type="AlphaFoldDB" id="B9DST2"/>